<evidence type="ECO:0000256" key="1">
    <source>
        <dbReference type="SAM" id="MobiDB-lite"/>
    </source>
</evidence>
<dbReference type="Proteomes" id="UP000198781">
    <property type="component" value="Unassembled WGS sequence"/>
</dbReference>
<evidence type="ECO:0000313" key="4">
    <source>
        <dbReference type="EMBL" id="SDD77340.1"/>
    </source>
</evidence>
<gene>
    <name evidence="4" type="ORF">SAMN05192589_10911</name>
</gene>
<dbReference type="EMBL" id="FMZC01000009">
    <property type="protein sequence ID" value="SDD77340.1"/>
    <property type="molecule type" value="Genomic_DNA"/>
</dbReference>
<keyword evidence="5" id="KW-1185">Reference proteome</keyword>
<dbReference type="InterPro" id="IPR045865">
    <property type="entry name" value="ACT-like_dom_sf"/>
</dbReference>
<dbReference type="PANTHER" id="PTHR31131">
    <property type="entry name" value="CHROMOSOME 1, WHOLE GENOME SHOTGUN SEQUENCE"/>
    <property type="match status" value="1"/>
</dbReference>
<dbReference type="SUPFAM" id="SSF55021">
    <property type="entry name" value="ACT-like"/>
    <property type="match status" value="2"/>
</dbReference>
<dbReference type="InterPro" id="IPR051719">
    <property type="entry name" value="CASTOR_mTORC1"/>
</dbReference>
<feature type="domain" description="CASTOR ACT" evidence="2">
    <location>
        <begin position="77"/>
        <end position="137"/>
    </location>
</feature>
<feature type="domain" description="A9CJY8-like N-terminal" evidence="3">
    <location>
        <begin position="31"/>
        <end position="73"/>
    </location>
</feature>
<dbReference type="InterPro" id="IPR016540">
    <property type="entry name" value="UCP008459"/>
</dbReference>
<feature type="region of interest" description="Disordered" evidence="1">
    <location>
        <begin position="1"/>
        <end position="20"/>
    </location>
</feature>
<dbReference type="STRING" id="187868.SAMN05192589_10911"/>
<organism evidence="4 5">
    <name type="scientific">Paracidovorax valerianellae</name>
    <dbReference type="NCBI Taxonomy" id="187868"/>
    <lineage>
        <taxon>Bacteria</taxon>
        <taxon>Pseudomonadati</taxon>
        <taxon>Pseudomonadota</taxon>
        <taxon>Betaproteobacteria</taxon>
        <taxon>Burkholderiales</taxon>
        <taxon>Comamonadaceae</taxon>
        <taxon>Paracidovorax</taxon>
    </lineage>
</organism>
<reference evidence="4 5" key="1">
    <citation type="submission" date="2016-10" db="EMBL/GenBank/DDBJ databases">
        <authorList>
            <person name="de Groot N.N."/>
        </authorList>
    </citation>
    <scope>NUCLEOTIDE SEQUENCE [LARGE SCALE GENOMIC DNA]</scope>
    <source>
        <strain evidence="4 5">DSM 16619</strain>
    </source>
</reference>
<proteinExistence type="predicted"/>
<dbReference type="Pfam" id="PF13840">
    <property type="entry name" value="ACT_7"/>
    <property type="match status" value="1"/>
</dbReference>
<dbReference type="InterPro" id="IPR049447">
    <property type="entry name" value="A9CJY8-like_N"/>
</dbReference>
<dbReference type="PANTHER" id="PTHR31131:SF6">
    <property type="entry name" value="CASTOR ACT DOMAIN-CONTAINING PROTEIN"/>
    <property type="match status" value="1"/>
</dbReference>
<evidence type="ECO:0000259" key="3">
    <source>
        <dbReference type="Pfam" id="PF21631"/>
    </source>
</evidence>
<dbReference type="RefSeq" id="WP_245711400.1">
    <property type="nucleotide sequence ID" value="NZ_FMZC01000009.1"/>
</dbReference>
<dbReference type="Pfam" id="PF21631">
    <property type="entry name" value="A9CJY8-like_N"/>
    <property type="match status" value="1"/>
</dbReference>
<dbReference type="AlphaFoldDB" id="A0A1G6XGP6"/>
<protein>
    <submittedName>
        <fullName evidence="4">Uncharacterized protein</fullName>
    </submittedName>
</protein>
<evidence type="ECO:0000259" key="2">
    <source>
        <dbReference type="Pfam" id="PF13840"/>
    </source>
</evidence>
<sequence length="149" mass="15613">MTFTMTATPSSSPSSPPSPARRIALATLPSRYAVARLAPQAAIPPWADGAGFVSISRSSEELSITCLQERVPEGVQADRGWVAFRFVGPFAFGETGIVLSVIRPLSENDIGIFVVSTFDGDHLLLAEADCERACTLLAAAGHSIVPVAG</sequence>
<dbReference type="Gene3D" id="3.30.2130.10">
    <property type="entry name" value="VC0802-like"/>
    <property type="match status" value="1"/>
</dbReference>
<evidence type="ECO:0000313" key="5">
    <source>
        <dbReference type="Proteomes" id="UP000198781"/>
    </source>
</evidence>
<accession>A0A1G6XGP6</accession>
<dbReference type="PIRSF" id="PIRSF008459">
    <property type="entry name" value="UCP008459"/>
    <property type="match status" value="1"/>
</dbReference>
<name>A0A1G6XGP6_9BURK</name>
<dbReference type="InterPro" id="IPR027795">
    <property type="entry name" value="CASTOR_ACT_dom"/>
</dbReference>